<accession>A0A8S1V877</accession>
<comment type="caution">
    <text evidence="1">The sequence shown here is derived from an EMBL/GenBank/DDBJ whole genome shotgun (WGS) entry which is preliminary data.</text>
</comment>
<keyword evidence="2" id="KW-1185">Reference proteome</keyword>
<sequence length="111" mass="12986">MQIKNFIPFSTTSPIEQYITQFFRHCYLATNKNLALTECQYGENNKNAEIVITNIIIHSNYLKGFSCFDLGKTKIEEFEEMLKSPGGTSQQLWSYELQDLATKVWNEQQQY</sequence>
<name>A0A8S1V877_PAROT</name>
<protein>
    <submittedName>
        <fullName evidence="1">Uncharacterized protein</fullName>
    </submittedName>
</protein>
<dbReference type="OMA" id="HGCWALK"/>
<organism evidence="1 2">
    <name type="scientific">Paramecium octaurelia</name>
    <dbReference type="NCBI Taxonomy" id="43137"/>
    <lineage>
        <taxon>Eukaryota</taxon>
        <taxon>Sar</taxon>
        <taxon>Alveolata</taxon>
        <taxon>Ciliophora</taxon>
        <taxon>Intramacronucleata</taxon>
        <taxon>Oligohymenophorea</taxon>
        <taxon>Peniculida</taxon>
        <taxon>Parameciidae</taxon>
        <taxon>Paramecium</taxon>
    </lineage>
</organism>
<dbReference type="OrthoDB" id="321504at2759"/>
<evidence type="ECO:0000313" key="1">
    <source>
        <dbReference type="EMBL" id="CAD8172663.1"/>
    </source>
</evidence>
<dbReference type="Proteomes" id="UP000683925">
    <property type="component" value="Unassembled WGS sequence"/>
</dbReference>
<dbReference type="AlphaFoldDB" id="A0A8S1V877"/>
<evidence type="ECO:0000313" key="2">
    <source>
        <dbReference type="Proteomes" id="UP000683925"/>
    </source>
</evidence>
<proteinExistence type="predicted"/>
<dbReference type="EMBL" id="CAJJDP010000059">
    <property type="protein sequence ID" value="CAD8172663.1"/>
    <property type="molecule type" value="Genomic_DNA"/>
</dbReference>
<reference evidence="1" key="1">
    <citation type="submission" date="2021-01" db="EMBL/GenBank/DDBJ databases">
        <authorList>
            <consortium name="Genoscope - CEA"/>
            <person name="William W."/>
        </authorList>
    </citation>
    <scope>NUCLEOTIDE SEQUENCE</scope>
</reference>
<gene>
    <name evidence="1" type="ORF">POCTA_138.1.T0600229</name>
</gene>